<organism evidence="2 3">
    <name type="scientific">Dickeya lacustris</name>
    <dbReference type="NCBI Taxonomy" id="2259638"/>
    <lineage>
        <taxon>Bacteria</taxon>
        <taxon>Pseudomonadati</taxon>
        <taxon>Pseudomonadota</taxon>
        <taxon>Gammaproteobacteria</taxon>
        <taxon>Enterobacterales</taxon>
        <taxon>Pectobacteriaceae</taxon>
        <taxon>Dickeya</taxon>
    </lineage>
</organism>
<evidence type="ECO:0000313" key="2">
    <source>
        <dbReference type="EMBL" id="WFN56080.1"/>
    </source>
</evidence>
<keyword evidence="3" id="KW-1185">Reference proteome</keyword>
<name>A0ABY8G846_9GAMM</name>
<sequence length="143" mass="16250">MRGKELDTLIEHELQLMMIEGFDKSPISAKALHTRLKEKGILNGGLSTLSSLERKRLIAAYVDQQLNPLNLRPKEKQQYVNRKTRQALLARNQQLQKEINELRDQLAQNTTALIAIVKAVKINTTIPVESLLAPHVIKELHKS</sequence>
<dbReference type="RefSeq" id="WP_125259516.1">
    <property type="nucleotide sequence ID" value="NZ_CP114280.1"/>
</dbReference>
<keyword evidence="1" id="KW-0175">Coiled coil</keyword>
<accession>A0ABY8G846</accession>
<dbReference type="EMBL" id="CP114280">
    <property type="protein sequence ID" value="WFN56080.1"/>
    <property type="molecule type" value="Genomic_DNA"/>
</dbReference>
<dbReference type="Proteomes" id="UP001219630">
    <property type="component" value="Chromosome"/>
</dbReference>
<reference evidence="2 3" key="1">
    <citation type="submission" date="2022-12" db="EMBL/GenBank/DDBJ databases">
        <title>Complete genome sequencing of Dickeya lacustris type strain LMG30899.</title>
        <authorList>
            <person name="Dobhal S."/>
            <person name="Arizala D."/>
            <person name="Arif M."/>
        </authorList>
    </citation>
    <scope>NUCLEOTIDE SEQUENCE [LARGE SCALE GENOMIC DNA]</scope>
    <source>
        <strain evidence="2 3">LMG30899</strain>
    </source>
</reference>
<feature type="coiled-coil region" evidence="1">
    <location>
        <begin position="85"/>
        <end position="112"/>
    </location>
</feature>
<protein>
    <submittedName>
        <fullName evidence="2">Uncharacterized protein</fullName>
    </submittedName>
</protein>
<proteinExistence type="predicted"/>
<evidence type="ECO:0000313" key="3">
    <source>
        <dbReference type="Proteomes" id="UP001219630"/>
    </source>
</evidence>
<gene>
    <name evidence="2" type="ORF">O1Q98_01755</name>
</gene>
<evidence type="ECO:0000256" key="1">
    <source>
        <dbReference type="SAM" id="Coils"/>
    </source>
</evidence>